<name>A0A839TPF8_9BACL</name>
<evidence type="ECO:0000313" key="3">
    <source>
        <dbReference type="Proteomes" id="UP000517523"/>
    </source>
</evidence>
<dbReference type="EMBL" id="JACHXJ010000003">
    <property type="protein sequence ID" value="MBB3128854.1"/>
    <property type="molecule type" value="Genomic_DNA"/>
</dbReference>
<gene>
    <name evidence="2" type="ORF">FHS19_003529</name>
</gene>
<evidence type="ECO:0000313" key="2">
    <source>
        <dbReference type="EMBL" id="MBB3128854.1"/>
    </source>
</evidence>
<dbReference type="RefSeq" id="WP_183583127.1">
    <property type="nucleotide sequence ID" value="NZ_JACHXJ010000003.1"/>
</dbReference>
<keyword evidence="1" id="KW-0732">Signal</keyword>
<feature type="signal peptide" evidence="1">
    <location>
        <begin position="1"/>
        <end position="21"/>
    </location>
</feature>
<evidence type="ECO:0008006" key="4">
    <source>
        <dbReference type="Google" id="ProtNLM"/>
    </source>
</evidence>
<sequence length="330" mass="34194">MVRMVSLALKVTALTCAVSCAWGPAVPQSAAAAGISAAKAASPARAALLRIAAGSDMQAVPAPLESFAGSVVRELSTQSEFQQWDGATIVYYPLGPGTHSWLAIVARDGKQLGYLIFTAREEGGYMLSEYGGGPAIPYSSDALHDRLAEDGLIPDQPGLPANVQIQAQYSAMLPVWKVTLPGKPAMHINALTLELLPANAVSSSTSTAARTAVVTNQNGLRLEASSTVAKKGGGDPYDDLLWMTSPRLNIRRGDDLLKAVASGGSLIFTAPGRNASYGAPFAVSGVHTWSPAASAPAVSYAATGRAGTRYLPVSMLMAAGEFHARPRASS</sequence>
<proteinExistence type="predicted"/>
<feature type="chain" id="PRO_5039686468" description="Copper amine oxidase-like N-terminal domain-containing protein" evidence="1">
    <location>
        <begin position="22"/>
        <end position="330"/>
    </location>
</feature>
<evidence type="ECO:0000256" key="1">
    <source>
        <dbReference type="SAM" id="SignalP"/>
    </source>
</evidence>
<reference evidence="2 3" key="1">
    <citation type="submission" date="2020-08" db="EMBL/GenBank/DDBJ databases">
        <title>Genomic Encyclopedia of Type Strains, Phase III (KMG-III): the genomes of soil and plant-associated and newly described type strains.</title>
        <authorList>
            <person name="Whitman W."/>
        </authorList>
    </citation>
    <scope>NUCLEOTIDE SEQUENCE [LARGE SCALE GENOMIC DNA]</scope>
    <source>
        <strain evidence="2 3">CECT 5831</strain>
    </source>
</reference>
<comment type="caution">
    <text evidence="2">The sequence shown here is derived from an EMBL/GenBank/DDBJ whole genome shotgun (WGS) entry which is preliminary data.</text>
</comment>
<accession>A0A839TPF8</accession>
<dbReference type="AlphaFoldDB" id="A0A839TPF8"/>
<dbReference type="Proteomes" id="UP000517523">
    <property type="component" value="Unassembled WGS sequence"/>
</dbReference>
<organism evidence="2 3">
    <name type="scientific">Paenibacillus rhizosphaerae</name>
    <dbReference type="NCBI Taxonomy" id="297318"/>
    <lineage>
        <taxon>Bacteria</taxon>
        <taxon>Bacillati</taxon>
        <taxon>Bacillota</taxon>
        <taxon>Bacilli</taxon>
        <taxon>Bacillales</taxon>
        <taxon>Paenibacillaceae</taxon>
        <taxon>Paenibacillus</taxon>
    </lineage>
</organism>
<protein>
    <recommendedName>
        <fullName evidence="4">Copper amine oxidase-like N-terminal domain-containing protein</fullName>
    </recommendedName>
</protein>